<comment type="caution">
    <text evidence="2">The sequence shown here is derived from an EMBL/GenBank/DDBJ whole genome shotgun (WGS) entry which is preliminary data.</text>
</comment>
<evidence type="ECO:0000313" key="2">
    <source>
        <dbReference type="EMBL" id="TDE49727.1"/>
    </source>
</evidence>
<name>A0A4R5FFF0_9ACTN</name>
<proteinExistence type="predicted"/>
<dbReference type="EMBL" id="SMLD01000050">
    <property type="protein sequence ID" value="TDE49727.1"/>
    <property type="molecule type" value="Genomic_DNA"/>
</dbReference>
<evidence type="ECO:0000313" key="3">
    <source>
        <dbReference type="Proteomes" id="UP000295136"/>
    </source>
</evidence>
<sequence length="118" mass="11654">MSGPPATTPSFRRDGGPSPSTGHDPSDSRDPARTRSVAAETGPSVRPGTVPVVGASPSPAVTPAGAREPGVTASGGVPFMPMGGAVPQDGRAGRRSLAPKGDDDFFRPAIDSGPPVVG</sequence>
<accession>A0A4R5FFF0</accession>
<organism evidence="2 3">
    <name type="scientific">Nonomuraea mesophila</name>
    <dbReference type="NCBI Taxonomy" id="2530382"/>
    <lineage>
        <taxon>Bacteria</taxon>
        <taxon>Bacillati</taxon>
        <taxon>Actinomycetota</taxon>
        <taxon>Actinomycetes</taxon>
        <taxon>Streptosporangiales</taxon>
        <taxon>Streptosporangiaceae</taxon>
        <taxon>Nonomuraea</taxon>
    </lineage>
</organism>
<feature type="region of interest" description="Disordered" evidence="1">
    <location>
        <begin position="1"/>
        <end position="118"/>
    </location>
</feature>
<dbReference type="AlphaFoldDB" id="A0A4R5FFF0"/>
<gene>
    <name evidence="2" type="ORF">E1295_20135</name>
</gene>
<feature type="compositionally biased region" description="Basic and acidic residues" evidence="1">
    <location>
        <begin position="24"/>
        <end position="33"/>
    </location>
</feature>
<evidence type="ECO:0000256" key="1">
    <source>
        <dbReference type="SAM" id="MobiDB-lite"/>
    </source>
</evidence>
<reference evidence="2 3" key="1">
    <citation type="submission" date="2019-03" db="EMBL/GenBank/DDBJ databases">
        <title>Draft genome sequences of novel Actinobacteria.</title>
        <authorList>
            <person name="Sahin N."/>
            <person name="Ay H."/>
            <person name="Saygin H."/>
        </authorList>
    </citation>
    <scope>NUCLEOTIDE SEQUENCE [LARGE SCALE GENOMIC DNA]</scope>
    <source>
        <strain evidence="2 3">6K102</strain>
    </source>
</reference>
<dbReference type="Proteomes" id="UP000295136">
    <property type="component" value="Unassembled WGS sequence"/>
</dbReference>
<keyword evidence="3" id="KW-1185">Reference proteome</keyword>
<protein>
    <submittedName>
        <fullName evidence="2">Uncharacterized protein</fullName>
    </submittedName>
</protein>
<feature type="compositionally biased region" description="Low complexity" evidence="1">
    <location>
        <begin position="47"/>
        <end position="66"/>
    </location>
</feature>